<keyword evidence="1" id="KW-0472">Membrane</keyword>
<proteinExistence type="predicted"/>
<keyword evidence="1" id="KW-0812">Transmembrane</keyword>
<gene>
    <name evidence="2" type="ORF">JHE00_06895</name>
</gene>
<keyword evidence="3" id="KW-1185">Reference proteome</keyword>
<reference evidence="2" key="1">
    <citation type="submission" date="2020-12" db="EMBL/GenBank/DDBJ databases">
        <title>Prauserella sp. ASG 168, a novel actinomycete isolated from cave rock.</title>
        <authorList>
            <person name="Suriyachadkun C."/>
        </authorList>
    </citation>
    <scope>NUCLEOTIDE SEQUENCE</scope>
    <source>
        <strain evidence="2">ASG 168</strain>
    </source>
</reference>
<organism evidence="2 3">
    <name type="scientific">Prauserella cavernicola</name>
    <dbReference type="NCBI Taxonomy" id="2800127"/>
    <lineage>
        <taxon>Bacteria</taxon>
        <taxon>Bacillati</taxon>
        <taxon>Actinomycetota</taxon>
        <taxon>Actinomycetes</taxon>
        <taxon>Pseudonocardiales</taxon>
        <taxon>Pseudonocardiaceae</taxon>
        <taxon>Prauserella</taxon>
    </lineage>
</organism>
<keyword evidence="1" id="KW-1133">Transmembrane helix</keyword>
<feature type="transmembrane region" description="Helical" evidence="1">
    <location>
        <begin position="12"/>
        <end position="29"/>
    </location>
</feature>
<protein>
    <submittedName>
        <fullName evidence="2">Uncharacterized protein</fullName>
    </submittedName>
</protein>
<dbReference type="Proteomes" id="UP000635245">
    <property type="component" value="Unassembled WGS sequence"/>
</dbReference>
<comment type="caution">
    <text evidence="2">The sequence shown here is derived from an EMBL/GenBank/DDBJ whole genome shotgun (WGS) entry which is preliminary data.</text>
</comment>
<evidence type="ECO:0000313" key="3">
    <source>
        <dbReference type="Proteomes" id="UP000635245"/>
    </source>
</evidence>
<dbReference type="AlphaFoldDB" id="A0A934QP32"/>
<evidence type="ECO:0000256" key="1">
    <source>
        <dbReference type="SAM" id="Phobius"/>
    </source>
</evidence>
<dbReference type="RefSeq" id="WP_200316014.1">
    <property type="nucleotide sequence ID" value="NZ_JAENJH010000002.1"/>
</dbReference>
<dbReference type="EMBL" id="JAENJH010000002">
    <property type="protein sequence ID" value="MBK1784055.1"/>
    <property type="molecule type" value="Genomic_DNA"/>
</dbReference>
<name>A0A934QP32_9PSEU</name>
<accession>A0A934QP32</accession>
<evidence type="ECO:0000313" key="2">
    <source>
        <dbReference type="EMBL" id="MBK1784055.1"/>
    </source>
</evidence>
<sequence>MDLGMWMPDGPAGWIVLAALVAALGWLAARKLPGRMFGLTAAKRLATQRGWLVKISPGAGAGGSGWDAGTVPGTYLEFLGEHQGLVMHAGERRIRTTTSAGTPGEPRRYWRHDYVITVAATPASGQGQLLAVYPAIQQWEQGIFDELNSGMRPRSGWVRNGDGMFSTGRRGHRLSKKQLLADLDRLAALARSR</sequence>